<dbReference type="AlphaFoldDB" id="A0A918AFS7"/>
<reference evidence="2" key="1">
    <citation type="journal article" date="2014" name="Int. J. Syst. Evol. Microbiol.">
        <title>Complete genome sequence of Corynebacterium casei LMG S-19264T (=DSM 44701T), isolated from a smear-ripened cheese.</title>
        <authorList>
            <consortium name="US DOE Joint Genome Institute (JGI-PGF)"/>
            <person name="Walter F."/>
            <person name="Albersmeier A."/>
            <person name="Kalinowski J."/>
            <person name="Ruckert C."/>
        </authorList>
    </citation>
    <scope>NUCLEOTIDE SEQUENCE</scope>
    <source>
        <strain evidence="2">CGMCC 4.7430</strain>
    </source>
</reference>
<gene>
    <name evidence="2" type="ORF">GCM10012278_89490</name>
</gene>
<evidence type="ECO:0000313" key="3">
    <source>
        <dbReference type="Proteomes" id="UP000660745"/>
    </source>
</evidence>
<sequence>MHAYLPLRLARTAAFAAVCVTLAALAHWLGGGVGPGPWTAALGLALVLALALALSRRERPTSVINTALVVGQLGLHELFGGGDGSGYVVAHLHGQGLGDALGMLLAHLTATLVTGCWLARGEAALWAMLRRLGGRLTLLPRPGGPPSTRPAAPIVRVRAVPVGSLLRHSVARRGPPLPA</sequence>
<dbReference type="RefSeq" id="WP_189144878.1">
    <property type="nucleotide sequence ID" value="NZ_BMNK01000028.1"/>
</dbReference>
<feature type="transmembrane region" description="Helical" evidence="1">
    <location>
        <begin position="36"/>
        <end position="54"/>
    </location>
</feature>
<name>A0A918AFS7_9ACTN</name>
<dbReference type="EMBL" id="BMNK01000028">
    <property type="protein sequence ID" value="GGP18187.1"/>
    <property type="molecule type" value="Genomic_DNA"/>
</dbReference>
<proteinExistence type="predicted"/>
<comment type="caution">
    <text evidence="2">The sequence shown here is derived from an EMBL/GenBank/DDBJ whole genome shotgun (WGS) entry which is preliminary data.</text>
</comment>
<dbReference type="Proteomes" id="UP000660745">
    <property type="component" value="Unassembled WGS sequence"/>
</dbReference>
<feature type="transmembrane region" description="Helical" evidence="1">
    <location>
        <begin position="12"/>
        <end position="30"/>
    </location>
</feature>
<keyword evidence="1" id="KW-0812">Transmembrane</keyword>
<evidence type="ECO:0000313" key="2">
    <source>
        <dbReference type="EMBL" id="GGP18187.1"/>
    </source>
</evidence>
<evidence type="ECO:0000256" key="1">
    <source>
        <dbReference type="SAM" id="Phobius"/>
    </source>
</evidence>
<keyword evidence="3" id="KW-1185">Reference proteome</keyword>
<reference evidence="2" key="2">
    <citation type="submission" date="2020-09" db="EMBL/GenBank/DDBJ databases">
        <authorList>
            <person name="Sun Q."/>
            <person name="Zhou Y."/>
        </authorList>
    </citation>
    <scope>NUCLEOTIDE SEQUENCE</scope>
    <source>
        <strain evidence="2">CGMCC 4.7430</strain>
    </source>
</reference>
<organism evidence="2 3">
    <name type="scientific">Nonomuraea glycinis</name>
    <dbReference type="NCBI Taxonomy" id="2047744"/>
    <lineage>
        <taxon>Bacteria</taxon>
        <taxon>Bacillati</taxon>
        <taxon>Actinomycetota</taxon>
        <taxon>Actinomycetes</taxon>
        <taxon>Streptosporangiales</taxon>
        <taxon>Streptosporangiaceae</taxon>
        <taxon>Nonomuraea</taxon>
    </lineage>
</organism>
<keyword evidence="1" id="KW-0472">Membrane</keyword>
<protein>
    <submittedName>
        <fullName evidence="2">Uncharacterized protein</fullName>
    </submittedName>
</protein>
<keyword evidence="1" id="KW-1133">Transmembrane helix</keyword>
<accession>A0A918AFS7</accession>